<evidence type="ECO:0000313" key="5">
    <source>
        <dbReference type="EMBL" id="PLX19565.1"/>
    </source>
</evidence>
<name>A0A2N5ZLI6_MUIH1</name>
<dbReference type="PANTHER" id="PTHR42939">
    <property type="entry name" value="ABC TRANSPORTER ATP-BINDING PROTEIN ALBC-RELATED"/>
    <property type="match status" value="1"/>
</dbReference>
<dbReference type="CDD" id="cd03230">
    <property type="entry name" value="ABC_DR_subfamily_A"/>
    <property type="match status" value="1"/>
</dbReference>
<dbReference type="AlphaFoldDB" id="A0A2N5ZLI6"/>
<evidence type="ECO:0000256" key="1">
    <source>
        <dbReference type="ARBA" id="ARBA00022448"/>
    </source>
</evidence>
<dbReference type="InterPro" id="IPR027417">
    <property type="entry name" value="P-loop_NTPase"/>
</dbReference>
<evidence type="ECO:0000256" key="3">
    <source>
        <dbReference type="ARBA" id="ARBA00022840"/>
    </source>
</evidence>
<dbReference type="Gene3D" id="3.40.50.300">
    <property type="entry name" value="P-loop containing nucleotide triphosphate hydrolases"/>
    <property type="match status" value="1"/>
</dbReference>
<protein>
    <submittedName>
        <fullName evidence="5">3-dehydroquinate dehydratase</fullName>
    </submittedName>
</protein>
<accession>A0A2N5ZLI6</accession>
<dbReference type="PROSITE" id="PS50893">
    <property type="entry name" value="ABC_TRANSPORTER_2"/>
    <property type="match status" value="1"/>
</dbReference>
<dbReference type="GO" id="GO:0005524">
    <property type="term" value="F:ATP binding"/>
    <property type="evidence" value="ECO:0007669"/>
    <property type="project" value="UniProtKB-KW"/>
</dbReference>
<dbReference type="Proteomes" id="UP000234857">
    <property type="component" value="Unassembled WGS sequence"/>
</dbReference>
<sequence>MIKINNIEFCKNNKIIIDSLTHTFEKGKINFIIGENGVGKTTLLNILGGVFDSTGVKSTDYGDICTENHQYKAELGFLMETPFFYYNLTSDEFIDLVLSLRKKEVSSDEKKRWYELFKMIDFTNIPISSLSKGARQKTAIISTLIHDPEYILMDEPVNGLDPVGVKILKEILVAEKKKNKTIIVSTHILEIAEKLADDVLVIKDGKKIASGNISDLRKNADEELEDIFLRLTENHDYEKVLSLI</sequence>
<gene>
    <name evidence="5" type="ORF">C0601_01545</name>
</gene>
<dbReference type="InterPro" id="IPR051782">
    <property type="entry name" value="ABC_Transporter_VariousFunc"/>
</dbReference>
<evidence type="ECO:0000256" key="2">
    <source>
        <dbReference type="ARBA" id="ARBA00022741"/>
    </source>
</evidence>
<keyword evidence="2" id="KW-0547">Nucleotide-binding</keyword>
<dbReference type="SMART" id="SM00382">
    <property type="entry name" value="AAA"/>
    <property type="match status" value="1"/>
</dbReference>
<dbReference type="EMBL" id="PKTG01000025">
    <property type="protein sequence ID" value="PLX19565.1"/>
    <property type="molecule type" value="Genomic_DNA"/>
</dbReference>
<dbReference type="GO" id="GO:0016887">
    <property type="term" value="F:ATP hydrolysis activity"/>
    <property type="evidence" value="ECO:0007669"/>
    <property type="project" value="InterPro"/>
</dbReference>
<dbReference type="InterPro" id="IPR003439">
    <property type="entry name" value="ABC_transporter-like_ATP-bd"/>
</dbReference>
<dbReference type="Pfam" id="PF00005">
    <property type="entry name" value="ABC_tran"/>
    <property type="match status" value="1"/>
</dbReference>
<proteinExistence type="predicted"/>
<evidence type="ECO:0000313" key="6">
    <source>
        <dbReference type="Proteomes" id="UP000234857"/>
    </source>
</evidence>
<dbReference type="PANTHER" id="PTHR42939:SF1">
    <property type="entry name" value="ABC TRANSPORTER ATP-BINDING PROTEIN ALBC-RELATED"/>
    <property type="match status" value="1"/>
</dbReference>
<feature type="domain" description="ABC transporter" evidence="4">
    <location>
        <begin position="2"/>
        <end position="229"/>
    </location>
</feature>
<evidence type="ECO:0000259" key="4">
    <source>
        <dbReference type="PROSITE" id="PS50893"/>
    </source>
</evidence>
<dbReference type="SUPFAM" id="SSF52540">
    <property type="entry name" value="P-loop containing nucleoside triphosphate hydrolases"/>
    <property type="match status" value="1"/>
</dbReference>
<keyword evidence="1" id="KW-0813">Transport</keyword>
<dbReference type="InterPro" id="IPR003593">
    <property type="entry name" value="AAA+_ATPase"/>
</dbReference>
<reference evidence="5 6" key="1">
    <citation type="submission" date="2017-11" db="EMBL/GenBank/DDBJ databases">
        <title>Genome-resolved metagenomics identifies genetic mobility, metabolic interactions, and unexpected diversity in perchlorate-reducing communities.</title>
        <authorList>
            <person name="Barnum T.P."/>
            <person name="Figueroa I.A."/>
            <person name="Carlstrom C.I."/>
            <person name="Lucas L.N."/>
            <person name="Engelbrektson A.L."/>
            <person name="Coates J.D."/>
        </authorList>
    </citation>
    <scope>NUCLEOTIDE SEQUENCE [LARGE SCALE GENOMIC DNA]</scope>
    <source>
        <strain evidence="5">BM706</strain>
    </source>
</reference>
<comment type="caution">
    <text evidence="5">The sequence shown here is derived from an EMBL/GenBank/DDBJ whole genome shotgun (WGS) entry which is preliminary data.</text>
</comment>
<organism evidence="5 6">
    <name type="scientific">Muiribacterium halophilum</name>
    <dbReference type="NCBI Taxonomy" id="2053465"/>
    <lineage>
        <taxon>Bacteria</taxon>
        <taxon>Candidatus Muiribacteriota</taxon>
        <taxon>Candidatus Muiribacteriia</taxon>
        <taxon>Candidatus Muiribacteriales</taxon>
        <taxon>Candidatus Muiribacteriaceae</taxon>
        <taxon>Candidatus Muiribacterium</taxon>
    </lineage>
</organism>
<keyword evidence="3" id="KW-0067">ATP-binding</keyword>